<dbReference type="Gene3D" id="3.30.1490.20">
    <property type="entry name" value="ATP-grasp fold, A domain"/>
    <property type="match status" value="1"/>
</dbReference>
<keyword evidence="3" id="KW-0547">Nucleotide-binding</keyword>
<comment type="similarity">
    <text evidence="1">Belongs to the D-alanine--D-alanine ligase family.</text>
</comment>
<keyword evidence="6" id="KW-1185">Reference proteome</keyword>
<dbReference type="Gene3D" id="3.30.470.20">
    <property type="entry name" value="ATP-grasp fold, B domain"/>
    <property type="match status" value="1"/>
</dbReference>
<evidence type="ECO:0000256" key="2">
    <source>
        <dbReference type="ARBA" id="ARBA00022598"/>
    </source>
</evidence>
<feature type="domain" description="ATP-grasp" evidence="4">
    <location>
        <begin position="132"/>
        <end position="344"/>
    </location>
</feature>
<dbReference type="Proteomes" id="UP000717696">
    <property type="component" value="Unassembled WGS sequence"/>
</dbReference>
<dbReference type="GO" id="GO:0008716">
    <property type="term" value="F:D-alanine-D-alanine ligase activity"/>
    <property type="evidence" value="ECO:0007669"/>
    <property type="project" value="InterPro"/>
</dbReference>
<dbReference type="GO" id="GO:0005524">
    <property type="term" value="F:ATP binding"/>
    <property type="evidence" value="ECO:0007669"/>
    <property type="project" value="UniProtKB-UniRule"/>
</dbReference>
<evidence type="ECO:0000256" key="3">
    <source>
        <dbReference type="PROSITE-ProRule" id="PRU00409"/>
    </source>
</evidence>
<dbReference type="GO" id="GO:0046872">
    <property type="term" value="F:metal ion binding"/>
    <property type="evidence" value="ECO:0007669"/>
    <property type="project" value="InterPro"/>
</dbReference>
<dbReference type="InterPro" id="IPR011761">
    <property type="entry name" value="ATP-grasp"/>
</dbReference>
<reference evidence="5" key="1">
    <citation type="journal article" date="2021" name="Nat. Commun.">
        <title>Genetic determinants of endophytism in the Arabidopsis root mycobiome.</title>
        <authorList>
            <person name="Mesny F."/>
            <person name="Miyauchi S."/>
            <person name="Thiergart T."/>
            <person name="Pickel B."/>
            <person name="Atanasova L."/>
            <person name="Karlsson M."/>
            <person name="Huettel B."/>
            <person name="Barry K.W."/>
            <person name="Haridas S."/>
            <person name="Chen C."/>
            <person name="Bauer D."/>
            <person name="Andreopoulos W."/>
            <person name="Pangilinan J."/>
            <person name="LaButti K."/>
            <person name="Riley R."/>
            <person name="Lipzen A."/>
            <person name="Clum A."/>
            <person name="Drula E."/>
            <person name="Henrissat B."/>
            <person name="Kohler A."/>
            <person name="Grigoriev I.V."/>
            <person name="Martin F.M."/>
            <person name="Hacquard S."/>
        </authorList>
    </citation>
    <scope>NUCLEOTIDE SEQUENCE</scope>
    <source>
        <strain evidence="5">MPI-CAGE-AT-0021</strain>
    </source>
</reference>
<dbReference type="EMBL" id="JAGMUU010000019">
    <property type="protein sequence ID" value="KAH7131703.1"/>
    <property type="molecule type" value="Genomic_DNA"/>
</dbReference>
<name>A0A9P9IQS6_9HYPO</name>
<dbReference type="PANTHER" id="PTHR23132:SF23">
    <property type="entry name" value="D-ALANINE--D-ALANINE LIGASE B"/>
    <property type="match status" value="1"/>
</dbReference>
<evidence type="ECO:0000259" key="4">
    <source>
        <dbReference type="PROSITE" id="PS50975"/>
    </source>
</evidence>
<protein>
    <recommendedName>
        <fullName evidence="4">ATP-grasp domain-containing protein</fullName>
    </recommendedName>
</protein>
<dbReference type="PANTHER" id="PTHR23132">
    <property type="entry name" value="D-ALANINE--D-ALANINE LIGASE"/>
    <property type="match status" value="1"/>
</dbReference>
<evidence type="ECO:0000313" key="6">
    <source>
        <dbReference type="Proteomes" id="UP000717696"/>
    </source>
</evidence>
<accession>A0A9P9IQS6</accession>
<evidence type="ECO:0000256" key="1">
    <source>
        <dbReference type="ARBA" id="ARBA00010871"/>
    </source>
</evidence>
<organism evidence="5 6">
    <name type="scientific">Dactylonectria estremocensis</name>
    <dbReference type="NCBI Taxonomy" id="1079267"/>
    <lineage>
        <taxon>Eukaryota</taxon>
        <taxon>Fungi</taxon>
        <taxon>Dikarya</taxon>
        <taxon>Ascomycota</taxon>
        <taxon>Pezizomycotina</taxon>
        <taxon>Sordariomycetes</taxon>
        <taxon>Hypocreomycetidae</taxon>
        <taxon>Hypocreales</taxon>
        <taxon>Nectriaceae</taxon>
        <taxon>Dactylonectria</taxon>
    </lineage>
</organism>
<evidence type="ECO:0000313" key="5">
    <source>
        <dbReference type="EMBL" id="KAH7131703.1"/>
    </source>
</evidence>
<keyword evidence="3" id="KW-0067">ATP-binding</keyword>
<gene>
    <name evidence="5" type="ORF">B0J13DRAFT_451570</name>
</gene>
<dbReference type="SUPFAM" id="SSF56059">
    <property type="entry name" value="Glutathione synthetase ATP-binding domain-like"/>
    <property type="match status" value="1"/>
</dbReference>
<sequence length="358" mass="38839">MQTRLSPRVAILYQAIEPPLIDGTRKPRKPGGYQDSGADIASSLSLLDDVDVLFPTSNPDPAKHEGWCFPDTEEGILSAIDKGATHLWANTILFASHPLQVSSSIGRRPDLRVTGQGPLIVDKYDDKRYVNDMLRKTAQFTMPKAWFIAPGNQSAEDIGGSSFPVVAKPARGRGSYGVKICSDSEALASHVAALQREGLDAIIVEEFLAGEEATITVMPPTADKDYWSLPVVSRFNHADGIAPYNGAVAVTSNSRAITDSDDSAYEMVSRECESVAKFLGVTAPIRIDVRRFAPGTKFAMFDVNMKPNMTGPGRPGRGDQASLTLMAAVALGWDYKTLLRQILDTNSSLDKVRSLQPR</sequence>
<keyword evidence="2" id="KW-0436">Ligase</keyword>
<dbReference type="AlphaFoldDB" id="A0A9P9IQS6"/>
<dbReference type="PROSITE" id="PS50975">
    <property type="entry name" value="ATP_GRASP"/>
    <property type="match status" value="1"/>
</dbReference>
<comment type="caution">
    <text evidence="5">The sequence shown here is derived from an EMBL/GenBank/DDBJ whole genome shotgun (WGS) entry which is preliminary data.</text>
</comment>
<dbReference type="OrthoDB" id="422362at2759"/>
<proteinExistence type="inferred from homology"/>
<dbReference type="InterPro" id="IPR011095">
    <property type="entry name" value="Dala_Dala_lig_C"/>
</dbReference>
<dbReference type="InterPro" id="IPR013815">
    <property type="entry name" value="ATP_grasp_subdomain_1"/>
</dbReference>
<dbReference type="Pfam" id="PF07478">
    <property type="entry name" value="Dala_Dala_lig_C"/>
    <property type="match status" value="1"/>
</dbReference>